<dbReference type="InterPro" id="IPR013525">
    <property type="entry name" value="ABC2_TM"/>
</dbReference>
<dbReference type="InterPro" id="IPR022703">
    <property type="entry name" value="DUF3533"/>
</dbReference>
<dbReference type="InterPro" id="IPR017501">
    <property type="entry name" value="Phage_infect_YhgE_C"/>
</dbReference>
<evidence type="ECO:0000313" key="9">
    <source>
        <dbReference type="EMBL" id="SPU38141.1"/>
    </source>
</evidence>
<feature type="domain" description="ABC-2 type transporter transmembrane" evidence="7">
    <location>
        <begin position="628"/>
        <end position="743"/>
    </location>
</feature>
<gene>
    <name evidence="9" type="ORF">NCTC7582_04093</name>
</gene>
<feature type="transmembrane region" description="Helical" evidence="6">
    <location>
        <begin position="634"/>
        <end position="660"/>
    </location>
</feature>
<evidence type="ECO:0000256" key="2">
    <source>
        <dbReference type="ARBA" id="ARBA00022692"/>
    </source>
</evidence>
<name>A0A2X1B8L1_9BACI</name>
<comment type="subcellular location">
    <subcellularLocation>
        <location evidence="1">Membrane</location>
        <topology evidence="1">Multi-pass membrane protein</topology>
    </subcellularLocation>
</comment>
<feature type="coiled-coil region" evidence="5">
    <location>
        <begin position="515"/>
        <end position="563"/>
    </location>
</feature>
<feature type="transmembrane region" description="Helical" evidence="6">
    <location>
        <begin position="666"/>
        <end position="689"/>
    </location>
</feature>
<evidence type="ECO:0000256" key="1">
    <source>
        <dbReference type="ARBA" id="ARBA00004141"/>
    </source>
</evidence>
<keyword evidence="4 6" id="KW-0472">Membrane</keyword>
<evidence type="ECO:0000256" key="6">
    <source>
        <dbReference type="SAM" id="Phobius"/>
    </source>
</evidence>
<feature type="domain" description="DUF3533" evidence="8">
    <location>
        <begin position="78"/>
        <end position="197"/>
    </location>
</feature>
<evidence type="ECO:0000313" key="10">
    <source>
        <dbReference type="Proteomes" id="UP000251431"/>
    </source>
</evidence>
<keyword evidence="3 6" id="KW-1133">Transmembrane helix</keyword>
<dbReference type="InterPro" id="IPR051328">
    <property type="entry name" value="T7SS_ABC-Transporter"/>
</dbReference>
<accession>A0A2X1B8L1</accession>
<dbReference type="Pfam" id="PF12051">
    <property type="entry name" value="DUF3533"/>
    <property type="match status" value="1"/>
</dbReference>
<feature type="transmembrane region" description="Helical" evidence="6">
    <location>
        <begin position="698"/>
        <end position="717"/>
    </location>
</feature>
<dbReference type="NCBIfam" id="TIGR03061">
    <property type="entry name" value="pip_yhgE_Nterm"/>
    <property type="match status" value="1"/>
</dbReference>
<reference evidence="9 10" key="1">
    <citation type="submission" date="2018-06" db="EMBL/GenBank/DDBJ databases">
        <authorList>
            <consortium name="Pathogen Informatics"/>
            <person name="Doyle S."/>
        </authorList>
    </citation>
    <scope>NUCLEOTIDE SEQUENCE [LARGE SCALE GENOMIC DNA]</scope>
    <source>
        <strain evidence="9 10">NCTC7582</strain>
    </source>
</reference>
<proteinExistence type="predicted"/>
<keyword evidence="2 6" id="KW-0812">Transmembrane</keyword>
<dbReference type="InterPro" id="IPR017500">
    <property type="entry name" value="Phage_infect_YhgE_N"/>
</dbReference>
<dbReference type="PANTHER" id="PTHR43077">
    <property type="entry name" value="TRANSPORT PERMEASE YVFS-RELATED"/>
    <property type="match status" value="1"/>
</dbReference>
<keyword evidence="5" id="KW-0175">Coiled coil</keyword>
<feature type="transmembrane region" description="Helical" evidence="6">
    <location>
        <begin position="747"/>
        <end position="773"/>
    </location>
</feature>
<evidence type="ECO:0000256" key="4">
    <source>
        <dbReference type="ARBA" id="ARBA00023136"/>
    </source>
</evidence>
<dbReference type="Proteomes" id="UP000251431">
    <property type="component" value="Unassembled WGS sequence"/>
</dbReference>
<dbReference type="Gene3D" id="3.40.1710.10">
    <property type="entry name" value="abc type-2 transporter like domain"/>
    <property type="match status" value="1"/>
</dbReference>
<protein>
    <submittedName>
        <fullName evidence="9">YhgE/Pip-like protein</fullName>
    </submittedName>
</protein>
<dbReference type="AlphaFoldDB" id="A0A2X1B8L1"/>
<dbReference type="Pfam" id="PF01061">
    <property type="entry name" value="ABC2_membrane"/>
    <property type="match status" value="1"/>
</dbReference>
<organism evidence="9 10">
    <name type="scientific">Lysinibacillus capsici</name>
    <dbReference type="NCBI Taxonomy" id="2115968"/>
    <lineage>
        <taxon>Bacteria</taxon>
        <taxon>Bacillati</taxon>
        <taxon>Bacillota</taxon>
        <taxon>Bacilli</taxon>
        <taxon>Bacillales</taxon>
        <taxon>Bacillaceae</taxon>
        <taxon>Lysinibacillus</taxon>
    </lineage>
</organism>
<dbReference type="SUPFAM" id="SSF58104">
    <property type="entry name" value="Methyl-accepting chemotaxis protein (MCP) signaling domain"/>
    <property type="match status" value="1"/>
</dbReference>
<evidence type="ECO:0000256" key="5">
    <source>
        <dbReference type="SAM" id="Coils"/>
    </source>
</evidence>
<feature type="transmembrane region" description="Helical" evidence="6">
    <location>
        <begin position="51"/>
        <end position="73"/>
    </location>
</feature>
<dbReference type="NCBIfam" id="TIGR03062">
    <property type="entry name" value="pip_yhgE_Cterm"/>
    <property type="match status" value="1"/>
</dbReference>
<dbReference type="GO" id="GO:0016020">
    <property type="term" value="C:membrane"/>
    <property type="evidence" value="ECO:0007669"/>
    <property type="project" value="UniProtKB-SubCell"/>
</dbReference>
<feature type="transmembrane region" description="Helical" evidence="6">
    <location>
        <begin position="601"/>
        <end position="622"/>
    </location>
</feature>
<evidence type="ECO:0000259" key="8">
    <source>
        <dbReference type="Pfam" id="PF12051"/>
    </source>
</evidence>
<evidence type="ECO:0000259" key="7">
    <source>
        <dbReference type="Pfam" id="PF01061"/>
    </source>
</evidence>
<dbReference type="STRING" id="1421.A2J09_10860"/>
<dbReference type="PANTHER" id="PTHR43077:SF10">
    <property type="entry name" value="TRANSPORT PERMEASE PROTEIN"/>
    <property type="match status" value="1"/>
</dbReference>
<dbReference type="GO" id="GO:0140359">
    <property type="term" value="F:ABC-type transporter activity"/>
    <property type="evidence" value="ECO:0007669"/>
    <property type="project" value="InterPro"/>
</dbReference>
<evidence type="ECO:0000256" key="3">
    <source>
        <dbReference type="ARBA" id="ARBA00022989"/>
    </source>
</evidence>
<dbReference type="EMBL" id="UAQE01000004">
    <property type="protein sequence ID" value="SPU38141.1"/>
    <property type="molecule type" value="Genomic_DNA"/>
</dbReference>
<sequence length="795" mass="89703">MKIFHIYNIISSIFGNIHSESSCKFECGVIMMKNSFQHVFQIYTKDIRNIVTNWVVAVIIGGLIFLPSLYAWLNIYASMDPYAHTSNMKIAIVNEDTGTTVRDEAINVGNEVIETLRTNKSFTWKLETEKKAKEQLKNGDYFAVIIIPNDFSQKLTSILTDQPTKAHIDYYVNEKKNPIAPKITSKGASVLTQQVSNEFVSTVNGTLFSIFNTIGIEMERDIPDFRKFENYVFTIEQHLPDINSFLTQASTQGKEANQLLNQALTQVPQVEQLTTDGLTTIQKGLHLVNEADALFNELSPIIKKDVTTVQNIAQHFTEIINKLNRINFDPASITQTKEALKNQLSTSKDNINKSIQTLEALQKLIQADASTRKQLEDSLTTIIGSLQESNAEANQPIIEQLTAIREALEHPPDFIDSTSNALNSLQQLQTLQDDLLNKVDQLKPIDKDVIKQDITAIQQIAQNATANLQKFLSYYNESLEPQIRSTLTSAKQTLTNASTMLTNVKQFIPQATDKLTQAKNTLGTANQAIQKIQTEFPTLSAKIKELANKLRTLEEEADLAEIVQLLKNDVNAERDFFEEPIKLKEHRVFPIANYGTAMTPFYTVLSIWVGCLLLISLLSVNLHGDTSYSIREIYFGRLLTFATFSFIQTLIITIGDIFLVDGSIQAPAYFILFGLFISLIFVTVVYTLVSVFGNVGKALAIVMLVLQIAGSGGTYPIELLPRFFQIINPFLPFTYAIEMMREAVGGIIWSTVWMDLIFLFGFWFIFILFGFFLKKLLSEKMEHFMNKTRGLDIFH</sequence>